<protein>
    <recommendedName>
        <fullName evidence="3">DUF91 domain-containing protein</fullName>
    </recommendedName>
</protein>
<reference evidence="1 2" key="1">
    <citation type="submission" date="2018-02" db="EMBL/GenBank/DDBJ databases">
        <title>Bacteriophage NCPPB3778 and a type I-E CRISPR drive the evolution of the US Biological Select Agent, Rathayibacter toxicus.</title>
        <authorList>
            <person name="Davis E.W.II."/>
            <person name="Tabima J.F."/>
            <person name="Weisberg A.J."/>
            <person name="Lopes L.D."/>
            <person name="Wiseman M.S."/>
            <person name="Wiseman M.S."/>
            <person name="Pupko T."/>
            <person name="Belcher M.S."/>
            <person name="Sechler A.J."/>
            <person name="Tancos M.A."/>
            <person name="Schroeder B.K."/>
            <person name="Murray T.D."/>
            <person name="Luster D.G."/>
            <person name="Schneider W.L."/>
            <person name="Rogers E."/>
            <person name="Andreote F.D."/>
            <person name="Grunwald N.J."/>
            <person name="Putnam M.L."/>
            <person name="Chang J.H."/>
        </authorList>
    </citation>
    <scope>NUCLEOTIDE SEQUENCE [LARGE SCALE GENOMIC DNA]</scope>
    <source>
        <strain evidence="1 2">AY1B3</strain>
    </source>
</reference>
<dbReference type="Proteomes" id="UP000239241">
    <property type="component" value="Unassembled WGS sequence"/>
</dbReference>
<accession>A0A2S5VVA8</accession>
<dbReference type="GO" id="GO:0003676">
    <property type="term" value="F:nucleic acid binding"/>
    <property type="evidence" value="ECO:0007669"/>
    <property type="project" value="InterPro"/>
</dbReference>
<proteinExistence type="predicted"/>
<evidence type="ECO:0000313" key="2">
    <source>
        <dbReference type="Proteomes" id="UP000239241"/>
    </source>
</evidence>
<evidence type="ECO:0000313" key="1">
    <source>
        <dbReference type="EMBL" id="PPF68503.1"/>
    </source>
</evidence>
<dbReference type="RefSeq" id="WP_104289981.1">
    <property type="nucleotide sequence ID" value="NZ_PSXY01000008.1"/>
</dbReference>
<name>A0A2S5VVA8_9MICO</name>
<comment type="caution">
    <text evidence="1">The sequence shown here is derived from an EMBL/GenBank/DDBJ whole genome shotgun (WGS) entry which is preliminary data.</text>
</comment>
<dbReference type="EMBL" id="PSXY01000008">
    <property type="protein sequence ID" value="PPF68503.1"/>
    <property type="molecule type" value="Genomic_DNA"/>
</dbReference>
<gene>
    <name evidence="1" type="ORF">C5E16_06420</name>
</gene>
<dbReference type="InterPro" id="IPR011856">
    <property type="entry name" value="tRNA_endonuc-like_dom_sf"/>
</dbReference>
<organism evidence="1 2">
    <name type="scientific">Clavibacter michiganensis</name>
    <dbReference type="NCBI Taxonomy" id="28447"/>
    <lineage>
        <taxon>Bacteria</taxon>
        <taxon>Bacillati</taxon>
        <taxon>Actinomycetota</taxon>
        <taxon>Actinomycetes</taxon>
        <taxon>Micrococcales</taxon>
        <taxon>Microbacteriaceae</taxon>
        <taxon>Clavibacter</taxon>
    </lineage>
</organism>
<evidence type="ECO:0008006" key="3">
    <source>
        <dbReference type="Google" id="ProtNLM"/>
    </source>
</evidence>
<sequence>MGATTFAALELRERDDLQRLLRDDLSVLDDGLLLIAEEYGDFAGSQRRIDLLALDRSAQLVVIELKRTADGGHVELQALRYAAMVSTMTVDHLIATHSRQHGTTAEESRRILEEWVSDEGELIELSSRVRLILASADFSTEVTATVLWLTQEYGLDISCYRLVPYLLGEETLLDIQRIIPLPEATDFQIQQRVKGAASAALVATGGRDFTKYALRVGDRSFEGTSKQGAVKILVTALHAAGVPVDALRENIESSRWIPVRPQDGETVEQAFRREHPTRKSHYWFDLEVRDDDGAWVIPRFGGTRTEQYLAELQRLAPTSLPVTWQAVAP</sequence>
<dbReference type="AlphaFoldDB" id="A0A2S5VVA8"/>
<dbReference type="Gene3D" id="3.40.1350.10">
    <property type="match status" value="1"/>
</dbReference>